<organism evidence="2 3">
    <name type="scientific">Friedmanniomyces endolithicus</name>
    <dbReference type="NCBI Taxonomy" id="329885"/>
    <lineage>
        <taxon>Eukaryota</taxon>
        <taxon>Fungi</taxon>
        <taxon>Dikarya</taxon>
        <taxon>Ascomycota</taxon>
        <taxon>Pezizomycotina</taxon>
        <taxon>Dothideomycetes</taxon>
        <taxon>Dothideomycetidae</taxon>
        <taxon>Mycosphaerellales</taxon>
        <taxon>Teratosphaeriaceae</taxon>
        <taxon>Friedmanniomyces</taxon>
    </lineage>
</organism>
<feature type="compositionally biased region" description="Polar residues" evidence="1">
    <location>
        <begin position="49"/>
        <end position="61"/>
    </location>
</feature>
<evidence type="ECO:0000313" key="2">
    <source>
        <dbReference type="EMBL" id="KAK1015025.1"/>
    </source>
</evidence>
<proteinExistence type="predicted"/>
<feature type="region of interest" description="Disordered" evidence="1">
    <location>
        <begin position="24"/>
        <end position="61"/>
    </location>
</feature>
<comment type="caution">
    <text evidence="2">The sequence shown here is derived from an EMBL/GenBank/DDBJ whole genome shotgun (WGS) entry which is preliminary data.</text>
</comment>
<protein>
    <recommendedName>
        <fullName evidence="4">Topoisomerase I damage affected protein 2</fullName>
    </recommendedName>
</protein>
<dbReference type="EMBL" id="JAUJLE010000003">
    <property type="protein sequence ID" value="KAK1015025.1"/>
    <property type="molecule type" value="Genomic_DNA"/>
</dbReference>
<dbReference type="PANTHER" id="PTHR21255">
    <property type="entry name" value="T-COMPLEX-ASSOCIATED-TESTIS-EXPRESSED 1/ DYNEIN LIGHT CHAIN"/>
    <property type="match status" value="1"/>
</dbReference>
<dbReference type="GO" id="GO:0005868">
    <property type="term" value="C:cytoplasmic dynein complex"/>
    <property type="evidence" value="ECO:0007669"/>
    <property type="project" value="TreeGrafter"/>
</dbReference>
<dbReference type="AlphaFoldDB" id="A0AAN6L2U4"/>
<dbReference type="GO" id="GO:0045505">
    <property type="term" value="F:dynein intermediate chain binding"/>
    <property type="evidence" value="ECO:0007669"/>
    <property type="project" value="TreeGrafter"/>
</dbReference>
<feature type="compositionally biased region" description="Low complexity" evidence="1">
    <location>
        <begin position="149"/>
        <end position="165"/>
    </location>
</feature>
<evidence type="ECO:0008006" key="4">
    <source>
        <dbReference type="Google" id="ProtNLM"/>
    </source>
</evidence>
<dbReference type="Proteomes" id="UP001175353">
    <property type="component" value="Unassembled WGS sequence"/>
</dbReference>
<gene>
    <name evidence="2" type="ORF">LTR91_000827</name>
</gene>
<dbReference type="GO" id="GO:0007018">
    <property type="term" value="P:microtubule-based movement"/>
    <property type="evidence" value="ECO:0007669"/>
    <property type="project" value="TreeGrafter"/>
</dbReference>
<keyword evidence="3" id="KW-1185">Reference proteome</keyword>
<evidence type="ECO:0000256" key="1">
    <source>
        <dbReference type="SAM" id="MobiDB-lite"/>
    </source>
</evidence>
<dbReference type="Gene3D" id="3.30.1140.40">
    <property type="entry name" value="Tctex-1"/>
    <property type="match status" value="1"/>
</dbReference>
<dbReference type="InterPro" id="IPR038586">
    <property type="entry name" value="Tctex-1-like_sf"/>
</dbReference>
<dbReference type="InterPro" id="IPR005334">
    <property type="entry name" value="Tctex-1-like"/>
</dbReference>
<accession>A0AAN6L2U4</accession>
<evidence type="ECO:0000313" key="3">
    <source>
        <dbReference type="Proteomes" id="UP001175353"/>
    </source>
</evidence>
<reference evidence="2" key="1">
    <citation type="submission" date="2023-06" db="EMBL/GenBank/DDBJ databases">
        <title>Black Yeasts Isolated from many extreme environments.</title>
        <authorList>
            <person name="Coleine C."/>
            <person name="Stajich J.E."/>
            <person name="Selbmann L."/>
        </authorList>
    </citation>
    <scope>NUCLEOTIDE SEQUENCE</scope>
    <source>
        <strain evidence="2">CCFEE 5200</strain>
    </source>
</reference>
<dbReference type="GO" id="GO:0005737">
    <property type="term" value="C:cytoplasm"/>
    <property type="evidence" value="ECO:0007669"/>
    <property type="project" value="TreeGrafter"/>
</dbReference>
<feature type="region of interest" description="Disordered" evidence="1">
    <location>
        <begin position="135"/>
        <end position="169"/>
    </location>
</feature>
<feature type="compositionally biased region" description="Basic and acidic residues" evidence="1">
    <location>
        <begin position="36"/>
        <end position="45"/>
    </location>
</feature>
<dbReference type="PANTHER" id="PTHR21255:SF4">
    <property type="entry name" value="DYNEIN LIGHT CHAIN TCTEX-TYPE"/>
    <property type="match status" value="1"/>
</dbReference>
<sequence>MIDRHRTNLGTDPTIRCETSVWVRRKQKARNAPNTSRDDNKDSHPFRASTYSSRNTVNMANSPVPQTRLKQICNDACDSTLSTATSYDHSQTAVWNNSIINSILKALISESSTAEASSPKYKFCVNSTIIQHLSDPRSAGAGESSTHQEAGMGEEAVAGESGAAKKVGRRGMHSASGAYWNNEKDGMWSHKYEGGEGKGMDIVVSVMWIAV</sequence>
<dbReference type="CDD" id="cd21456">
    <property type="entry name" value="DLC-like_SpDlc1-like"/>
    <property type="match status" value="1"/>
</dbReference>
<dbReference type="Pfam" id="PF03645">
    <property type="entry name" value="Tctex-1"/>
    <property type="match status" value="1"/>
</dbReference>
<name>A0AAN6L2U4_9PEZI</name>